<feature type="transmembrane region" description="Helical" evidence="1">
    <location>
        <begin position="116"/>
        <end position="134"/>
    </location>
</feature>
<evidence type="ECO:0000313" key="3">
    <source>
        <dbReference type="Proteomes" id="UP000237966"/>
    </source>
</evidence>
<dbReference type="Proteomes" id="UP000237966">
    <property type="component" value="Unassembled WGS sequence"/>
</dbReference>
<dbReference type="InterPro" id="IPR036938">
    <property type="entry name" value="PAP2/HPO_sf"/>
</dbReference>
<feature type="transmembrane region" description="Helical" evidence="1">
    <location>
        <begin position="146"/>
        <end position="168"/>
    </location>
</feature>
<name>A0A2S5Y8V6_9MICO</name>
<gene>
    <name evidence="2" type="ORF">C5C51_02815</name>
</gene>
<protein>
    <submittedName>
        <fullName evidence="2">Uncharacterized protein</fullName>
    </submittedName>
</protein>
<proteinExistence type="predicted"/>
<evidence type="ECO:0000256" key="1">
    <source>
        <dbReference type="SAM" id="Phobius"/>
    </source>
</evidence>
<sequence length="187" mass="19550">MIRRRPALAVAAVGSIVGTAVATQLLKNGILQRPLLVEAESRYTGGSFPSGHTAAVAAIVLALAMVVPGRGRTAVLIIGAAVVVLVGNLTMAAWLTSLAPVGRVARPRARTVVDRLLMVCAGAIAVLLVALAVQRIQYYPHNAKDLTAFVLVQLLAAATSIFAVVGFARAWRGLEVVASDESRDQQH</sequence>
<keyword evidence="1" id="KW-0472">Membrane</keyword>
<reference evidence="2 3" key="1">
    <citation type="submission" date="2018-02" db="EMBL/GenBank/DDBJ databases">
        <title>Bacteriophage NCPPB3778 and a type I-E CRISPR drive the evolution of the US Biological Select Agent, Rathayibacter toxicus.</title>
        <authorList>
            <person name="Davis E.W.II."/>
            <person name="Tabima J.F."/>
            <person name="Weisberg A.J."/>
            <person name="Lopes L.D."/>
            <person name="Wiseman M.S."/>
            <person name="Wiseman M.S."/>
            <person name="Pupko T."/>
            <person name="Belcher M.S."/>
            <person name="Sechler A.J."/>
            <person name="Tancos M.A."/>
            <person name="Schroeder B.K."/>
            <person name="Murray T.D."/>
            <person name="Luster D.G."/>
            <person name="Schneider W.L."/>
            <person name="Rogers E."/>
            <person name="Andreote F.D."/>
            <person name="Grunwald N.J."/>
            <person name="Putnam M.L."/>
            <person name="Chang J.H."/>
        </authorList>
    </citation>
    <scope>NUCLEOTIDE SEQUENCE [LARGE SCALE GENOMIC DNA]</scope>
    <source>
        <strain evidence="2 3">FH99</strain>
    </source>
</reference>
<feature type="transmembrane region" description="Helical" evidence="1">
    <location>
        <begin position="74"/>
        <end position="96"/>
    </location>
</feature>
<accession>A0A2S5Y8V6</accession>
<dbReference type="KEGG" id="rtc:APU90_03435"/>
<dbReference type="Gene3D" id="1.20.144.10">
    <property type="entry name" value="Phosphatidic acid phosphatase type 2/haloperoxidase"/>
    <property type="match status" value="1"/>
</dbReference>
<dbReference type="EMBL" id="PSWU01000004">
    <property type="protein sequence ID" value="PPI16351.1"/>
    <property type="molecule type" value="Genomic_DNA"/>
</dbReference>
<dbReference type="AlphaFoldDB" id="A0A2S5Y8V6"/>
<evidence type="ECO:0000313" key="2">
    <source>
        <dbReference type="EMBL" id="PPI16351.1"/>
    </source>
</evidence>
<dbReference type="SUPFAM" id="SSF48317">
    <property type="entry name" value="Acid phosphatase/Vanadium-dependent haloperoxidase"/>
    <property type="match status" value="1"/>
</dbReference>
<keyword evidence="1" id="KW-0812">Transmembrane</keyword>
<organism evidence="2 3">
    <name type="scientific">Rathayibacter toxicus</name>
    <dbReference type="NCBI Taxonomy" id="145458"/>
    <lineage>
        <taxon>Bacteria</taxon>
        <taxon>Bacillati</taxon>
        <taxon>Actinomycetota</taxon>
        <taxon>Actinomycetes</taxon>
        <taxon>Micrococcales</taxon>
        <taxon>Microbacteriaceae</taxon>
        <taxon>Rathayibacter</taxon>
    </lineage>
</organism>
<keyword evidence="1" id="KW-1133">Transmembrane helix</keyword>
<feature type="transmembrane region" description="Helical" evidence="1">
    <location>
        <begin position="46"/>
        <end position="67"/>
    </location>
</feature>
<comment type="caution">
    <text evidence="2">The sequence shown here is derived from an EMBL/GenBank/DDBJ whole genome shotgun (WGS) entry which is preliminary data.</text>
</comment>